<comment type="subcellular location">
    <subcellularLocation>
        <location evidence="1">Nucleus</location>
    </subcellularLocation>
</comment>
<keyword evidence="2" id="KW-0507">mRNA processing</keyword>
<organism evidence="6 7">
    <name type="scientific">Ramalina farinacea</name>
    <dbReference type="NCBI Taxonomy" id="258253"/>
    <lineage>
        <taxon>Eukaryota</taxon>
        <taxon>Fungi</taxon>
        <taxon>Dikarya</taxon>
        <taxon>Ascomycota</taxon>
        <taxon>Pezizomycotina</taxon>
        <taxon>Lecanoromycetes</taxon>
        <taxon>OSLEUM clade</taxon>
        <taxon>Lecanoromycetidae</taxon>
        <taxon>Lecanorales</taxon>
        <taxon>Lecanorineae</taxon>
        <taxon>Ramalinaceae</taxon>
        <taxon>Ramalina</taxon>
    </lineage>
</organism>
<evidence type="ECO:0000256" key="1">
    <source>
        <dbReference type="ARBA" id="ARBA00004123"/>
    </source>
</evidence>
<evidence type="ECO:0000256" key="3">
    <source>
        <dbReference type="ARBA" id="ARBA00023242"/>
    </source>
</evidence>
<dbReference type="Proteomes" id="UP001161017">
    <property type="component" value="Unassembled WGS sequence"/>
</dbReference>
<proteinExistence type="predicted"/>
<gene>
    <name evidence="6" type="ORF">OHK93_002555</name>
</gene>
<protein>
    <recommendedName>
        <fullName evidence="5">Symplekin/Pta1 N-terminal domain-containing protein</fullName>
    </recommendedName>
</protein>
<dbReference type="PANTHER" id="PTHR15245:SF20">
    <property type="entry name" value="SYMPLEKIN"/>
    <property type="match status" value="1"/>
</dbReference>
<reference evidence="6" key="1">
    <citation type="journal article" date="2023" name="Genome Biol. Evol.">
        <title>First Whole Genome Sequence and Flow Cytometry Genome Size Data for the Lichen-Forming Fungus Ramalina farinacea (Ascomycota).</title>
        <authorList>
            <person name="Llewellyn T."/>
            <person name="Mian S."/>
            <person name="Hill R."/>
            <person name="Leitch I.J."/>
            <person name="Gaya E."/>
        </authorList>
    </citation>
    <scope>NUCLEOTIDE SEQUENCE</scope>
    <source>
        <strain evidence="6">LIQ254RAFAR</strain>
    </source>
</reference>
<feature type="domain" description="Symplekin/Pta1 N-terminal" evidence="5">
    <location>
        <begin position="89"/>
        <end position="327"/>
    </location>
</feature>
<dbReference type="Pfam" id="PF11935">
    <property type="entry name" value="SYMPK_PTA1_N"/>
    <property type="match status" value="1"/>
</dbReference>
<sequence length="816" mass="90157">MAVPLDKQISQLNDARRIVLGDPSFYPRVVESILPIVGANAALELQRWGVEFLAETFASPVIPNKVKEQMAIPVLSTLKDLLEIPGGHDTAVLKGVVQASASVYPLIFKYMHGKISHYQGTLLNSFDNGSIDNPIDVPVWNNMALIKSNIFRRWDTSVSGVKICCIKFVQKVIQVQTPGVIADPRRPEQNETSIALVPRDHPLIPPPKLEPETSGLLDRLLDVFNQDTSDAILVDATLNCLGILLRTRQSIANKIISAILKFNPLKPANSPLSTKANIQIRSMEKSTRALLLHVYRRNPESPITARIKQYVDRLTQSRIDIFDDGVSKKRALPFEPTDGLDSTKRRRLGAELPPNTGFPLAPNGPNSLAQLYTLTGDQTLASFDVKQLPQDLVVSISQGLLAHINQQELDQAINFVRSRFLSISKPPQSGALGEDEEDYEPDFEPNEDREQILNRADALPPEDSAEAQAEVALGPFELPQPPPLTQKEMAEVGRGTVNRVFGMIPVLDEPAGVKKAKPGLNRLAGSTYDREAWITFITRLATRAPAGLSDDGEEEVESKALTPANSQPSQLAEVIRDNLWRYIMEDFRARIHVAISWLNEEWFNDKMQQQAFTGQADKDCKSSPPKQYYETCVLKILDGIMPYLDAKDKLLVRFLSEIPEVSEQVLERVKSLAKDPERVDLAVRGILYVLSYPHANFPDDHVKLTSMHSYLVMFKPPAREISLDAMEDLWRNYDDAKAPTTKYLQKWRPHVLPPAPAKSNLQVPNGAIPAPEVKEPRSPLPTPVQGGAGTAAPQAKGEGSDLKSPTGGGMPVAAAG</sequence>
<keyword evidence="7" id="KW-1185">Reference proteome</keyword>
<feature type="region of interest" description="Disordered" evidence="4">
    <location>
        <begin position="333"/>
        <end position="364"/>
    </location>
</feature>
<evidence type="ECO:0000256" key="2">
    <source>
        <dbReference type="ARBA" id="ARBA00022664"/>
    </source>
</evidence>
<evidence type="ECO:0000313" key="6">
    <source>
        <dbReference type="EMBL" id="MDI1491346.1"/>
    </source>
</evidence>
<feature type="compositionally biased region" description="Acidic residues" evidence="4">
    <location>
        <begin position="433"/>
        <end position="445"/>
    </location>
</feature>
<dbReference type="InterPro" id="IPR032460">
    <property type="entry name" value="Symplekin/Pta1_N"/>
</dbReference>
<dbReference type="InterPro" id="IPR011989">
    <property type="entry name" value="ARM-like"/>
</dbReference>
<name>A0AA43QRK4_9LECA</name>
<dbReference type="GO" id="GO:0006397">
    <property type="term" value="P:mRNA processing"/>
    <property type="evidence" value="ECO:0007669"/>
    <property type="project" value="UniProtKB-KW"/>
</dbReference>
<evidence type="ECO:0000256" key="4">
    <source>
        <dbReference type="SAM" id="MobiDB-lite"/>
    </source>
</evidence>
<feature type="region of interest" description="Disordered" evidence="4">
    <location>
        <begin position="426"/>
        <end position="447"/>
    </location>
</feature>
<accession>A0AA43QRK4</accession>
<evidence type="ECO:0000259" key="5">
    <source>
        <dbReference type="Pfam" id="PF11935"/>
    </source>
</evidence>
<evidence type="ECO:0000313" key="7">
    <source>
        <dbReference type="Proteomes" id="UP001161017"/>
    </source>
</evidence>
<dbReference type="PANTHER" id="PTHR15245">
    <property type="entry name" value="SYMPLEKIN-RELATED"/>
    <property type="match status" value="1"/>
</dbReference>
<feature type="region of interest" description="Disordered" evidence="4">
    <location>
        <begin position="754"/>
        <end position="816"/>
    </location>
</feature>
<dbReference type="AlphaFoldDB" id="A0AA43QRK4"/>
<dbReference type="GO" id="GO:0005847">
    <property type="term" value="C:mRNA cleavage and polyadenylation specificity factor complex"/>
    <property type="evidence" value="ECO:0007669"/>
    <property type="project" value="TreeGrafter"/>
</dbReference>
<dbReference type="InterPro" id="IPR021850">
    <property type="entry name" value="Symplekin/Pta1"/>
</dbReference>
<keyword evidence="3" id="KW-0539">Nucleus</keyword>
<comment type="caution">
    <text evidence="6">The sequence shown here is derived from an EMBL/GenBank/DDBJ whole genome shotgun (WGS) entry which is preliminary data.</text>
</comment>
<dbReference type="Gene3D" id="1.25.10.10">
    <property type="entry name" value="Leucine-rich Repeat Variant"/>
    <property type="match status" value="1"/>
</dbReference>
<dbReference type="EMBL" id="JAPUFD010000014">
    <property type="protein sequence ID" value="MDI1491346.1"/>
    <property type="molecule type" value="Genomic_DNA"/>
</dbReference>